<feature type="compositionally biased region" description="Basic and acidic residues" evidence="1">
    <location>
        <begin position="175"/>
        <end position="186"/>
    </location>
</feature>
<evidence type="ECO:0000256" key="1">
    <source>
        <dbReference type="SAM" id="MobiDB-lite"/>
    </source>
</evidence>
<evidence type="ECO:0000313" key="2">
    <source>
        <dbReference type="EMBL" id="OWY98869.1"/>
    </source>
</evidence>
<keyword evidence="3" id="KW-1185">Reference proteome</keyword>
<dbReference type="EMBL" id="NBNE01008993">
    <property type="protein sequence ID" value="OWY98869.1"/>
    <property type="molecule type" value="Genomic_DNA"/>
</dbReference>
<feature type="region of interest" description="Disordered" evidence="1">
    <location>
        <begin position="158"/>
        <end position="186"/>
    </location>
</feature>
<proteinExistence type="predicted"/>
<comment type="caution">
    <text evidence="2">The sequence shown here is derived from an EMBL/GenBank/DDBJ whole genome shotgun (WGS) entry which is preliminary data.</text>
</comment>
<accession>A0A225V390</accession>
<protein>
    <submittedName>
        <fullName evidence="2">Uncharacterized protein</fullName>
    </submittedName>
</protein>
<dbReference type="OrthoDB" id="146779at2759"/>
<dbReference type="AlphaFoldDB" id="A0A225V390"/>
<sequence length="229" mass="26327">MHTALQDIKHEVNTRTDQPIQELRQGIYSFIDDQNQLAIHCAEDNAPRVVELVRGILDQYERSTRIRHEQESEALIDRVEERLREVVVVAKTTAETKISEMLEPKIREMLEPKIHEAVALQLKPKIPNTVEPDPKYRKSVELQEEPTCFNIAPVATAAAPTMSRPKSQHQMKTRAQAEKDRQDKARCVERRAQAKLDRIRQEAQVAVSARAATRAAELLHRKPKARARR</sequence>
<name>A0A225V390_9STRA</name>
<reference evidence="3" key="1">
    <citation type="submission" date="2017-03" db="EMBL/GenBank/DDBJ databases">
        <title>Phytopthora megakarya and P. palmivora, two closely related causual agents of cacao black pod achieved similar genome size and gene model numbers by different mechanisms.</title>
        <authorList>
            <person name="Ali S."/>
            <person name="Shao J."/>
            <person name="Larry D.J."/>
            <person name="Kronmiller B."/>
            <person name="Shen D."/>
            <person name="Strem M.D."/>
            <person name="Melnick R.L."/>
            <person name="Guiltinan M.J."/>
            <person name="Tyler B.M."/>
            <person name="Meinhardt L.W."/>
            <person name="Bailey B.A."/>
        </authorList>
    </citation>
    <scope>NUCLEOTIDE SEQUENCE [LARGE SCALE GENOMIC DNA]</scope>
    <source>
        <strain evidence="3">zdho120</strain>
    </source>
</reference>
<organism evidence="2 3">
    <name type="scientific">Phytophthora megakarya</name>
    <dbReference type="NCBI Taxonomy" id="4795"/>
    <lineage>
        <taxon>Eukaryota</taxon>
        <taxon>Sar</taxon>
        <taxon>Stramenopiles</taxon>
        <taxon>Oomycota</taxon>
        <taxon>Peronosporomycetes</taxon>
        <taxon>Peronosporales</taxon>
        <taxon>Peronosporaceae</taxon>
        <taxon>Phytophthora</taxon>
    </lineage>
</organism>
<evidence type="ECO:0000313" key="3">
    <source>
        <dbReference type="Proteomes" id="UP000198211"/>
    </source>
</evidence>
<gene>
    <name evidence="2" type="ORF">PHMEG_00030248</name>
</gene>
<dbReference type="Proteomes" id="UP000198211">
    <property type="component" value="Unassembled WGS sequence"/>
</dbReference>